<evidence type="ECO:0000256" key="5">
    <source>
        <dbReference type="SAM" id="MobiDB-lite"/>
    </source>
</evidence>
<accession>A0ABV4ALT7</accession>
<evidence type="ECO:0000256" key="2">
    <source>
        <dbReference type="ARBA" id="ARBA00022692"/>
    </source>
</evidence>
<protein>
    <submittedName>
        <fullName evidence="7">Neutral zinc metallopeptidase</fullName>
    </submittedName>
</protein>
<evidence type="ECO:0000256" key="4">
    <source>
        <dbReference type="ARBA" id="ARBA00023136"/>
    </source>
</evidence>
<evidence type="ECO:0000256" key="3">
    <source>
        <dbReference type="ARBA" id="ARBA00022989"/>
    </source>
</evidence>
<keyword evidence="3 6" id="KW-1133">Transmembrane helix</keyword>
<evidence type="ECO:0000313" key="7">
    <source>
        <dbReference type="EMBL" id="MEY2181366.1"/>
    </source>
</evidence>
<evidence type="ECO:0000313" key="8">
    <source>
        <dbReference type="Proteomes" id="UP001562159"/>
    </source>
</evidence>
<proteinExistence type="predicted"/>
<evidence type="ECO:0000256" key="6">
    <source>
        <dbReference type="SAM" id="Phobius"/>
    </source>
</evidence>
<feature type="region of interest" description="Disordered" evidence="5">
    <location>
        <begin position="1"/>
        <end position="24"/>
    </location>
</feature>
<dbReference type="PANTHER" id="PTHR30168:SF0">
    <property type="entry name" value="INNER MEMBRANE PROTEIN"/>
    <property type="match status" value="1"/>
</dbReference>
<dbReference type="Pfam" id="PF04228">
    <property type="entry name" value="Zn_peptidase"/>
    <property type="match status" value="1"/>
</dbReference>
<feature type="transmembrane region" description="Helical" evidence="6">
    <location>
        <begin position="29"/>
        <end position="47"/>
    </location>
</feature>
<keyword evidence="8" id="KW-1185">Reference proteome</keyword>
<gene>
    <name evidence="7" type="ORF">AB7878_02965</name>
</gene>
<organism evidence="7 8">
    <name type="scientific">Rhodanobacter humi</name>
    <dbReference type="NCBI Taxonomy" id="1888173"/>
    <lineage>
        <taxon>Bacteria</taxon>
        <taxon>Pseudomonadati</taxon>
        <taxon>Pseudomonadota</taxon>
        <taxon>Gammaproteobacteria</taxon>
        <taxon>Lysobacterales</taxon>
        <taxon>Rhodanobacteraceae</taxon>
        <taxon>Rhodanobacter</taxon>
    </lineage>
</organism>
<name>A0ABV4ALT7_9GAMM</name>
<dbReference type="InterPro" id="IPR007343">
    <property type="entry name" value="Uncharacterised_pept_Zn_put"/>
</dbReference>
<dbReference type="PANTHER" id="PTHR30168">
    <property type="entry name" value="PUTATIVE MEMBRANE PROTEIN YPFJ"/>
    <property type="match status" value="1"/>
</dbReference>
<reference evidence="7 8" key="1">
    <citation type="submission" date="2024-07" db="EMBL/GenBank/DDBJ databases">
        <title>Molecular mechanisms and environmental adaptations of flagellar loss and biofilm growth of Rhodanobacter under environmental stress.</title>
        <authorList>
            <person name="Chen M."/>
        </authorList>
    </citation>
    <scope>NUCLEOTIDE SEQUENCE [LARGE SCALE GENOMIC DNA]</scope>
    <source>
        <strain evidence="7 8">RS22</strain>
    </source>
</reference>
<keyword evidence="2 6" id="KW-0812">Transmembrane</keyword>
<comment type="subcellular location">
    <subcellularLocation>
        <location evidence="1">Membrane</location>
        <topology evidence="1">Single-pass membrane protein</topology>
    </subcellularLocation>
</comment>
<keyword evidence="4 6" id="KW-0472">Membrane</keyword>
<dbReference type="Proteomes" id="UP001562159">
    <property type="component" value="Unassembled WGS sequence"/>
</dbReference>
<comment type="caution">
    <text evidence="7">The sequence shown here is derived from an EMBL/GenBank/DDBJ whole genome shotgun (WGS) entry which is preliminary data.</text>
</comment>
<dbReference type="EMBL" id="JBGBPY010000001">
    <property type="protein sequence ID" value="MEY2181366.1"/>
    <property type="molecule type" value="Genomic_DNA"/>
</dbReference>
<sequence>MDWQKGENSDNVEEGSDGGGGGGGFRPGGVHLGLGGILVLVVLSLIFKRDLITPFLGGDGGVAQQTSGQTQPAQAVSCQNPASEQISFACHIMGSTEKTWGDYFATAGQTYVDPKLHLFQGQVATACGAASTAVGPFYCPGDRKVYLDLGFFQELQDRFHASGDFARAYVIAHEVGHHVQNLLGVFDKVRQLQQQGYPMDGADGLSVRQELQADCFAGVWANRTQQRLAWLKPGDVESALNAASAVGDDTLQRETRGSVVPDTFTHGTSAQRVKWFKTGMASGDINSCNTFAGEP</sequence>
<evidence type="ECO:0000256" key="1">
    <source>
        <dbReference type="ARBA" id="ARBA00004167"/>
    </source>
</evidence>